<evidence type="ECO:0000313" key="7">
    <source>
        <dbReference type="EMBL" id="QDO98778.1"/>
    </source>
</evidence>
<dbReference type="EMBL" id="CP041636">
    <property type="protein sequence ID" value="QDO98778.1"/>
    <property type="molecule type" value="Genomic_DNA"/>
</dbReference>
<sequence>MRKLTTGLAVVAAVGLFAGAATAQIKVALNGPITGQLASFGEQMKRGAEMAIADINAAGGVNGQKLQLVIGDDQCDPKQAVAVANRAVQEKVAVVFGHFCSGSSIPASDVYKEENILQITPASTNPRYTERGYKNTFRVCGRDDQQGIVAGDYILEKFKGKKVAILHDKTPYGQGLAEETKKRLNSKGMTEAMFEAVTAGEKDYSALVSKMKQAGVELIYLGGYHPEGGLIVRQAKEQGLNAPLMGGDALVDKQFWAISGPAGEGSLMTFDADPRKNPIAKPLVDKFKAQGYDPEGYTLYTYAAVQVWVQAATTAKSVKTADVEKAMRAGKFQTVLNEISFDAKGDTTSPAYKVYVWKNGSYDYVN</sequence>
<dbReference type="SUPFAM" id="SSF53822">
    <property type="entry name" value="Periplasmic binding protein-like I"/>
    <property type="match status" value="1"/>
</dbReference>
<protein>
    <submittedName>
        <fullName evidence="7">Branched-chain amino acid ABC transporter substrate-binding protein</fullName>
    </submittedName>
</protein>
<evidence type="ECO:0000256" key="1">
    <source>
        <dbReference type="ARBA" id="ARBA00010062"/>
    </source>
</evidence>
<keyword evidence="3 5" id="KW-0732">Signal</keyword>
<feature type="signal peptide" evidence="5">
    <location>
        <begin position="1"/>
        <end position="23"/>
    </location>
</feature>
<reference evidence="7 8" key="1">
    <citation type="submission" date="2019-07" db="EMBL/GenBank/DDBJ databases">
        <title>Genome sequencing for Ferrovibrio sp. K5.</title>
        <authorList>
            <person name="Park S.-J."/>
        </authorList>
    </citation>
    <scope>NUCLEOTIDE SEQUENCE [LARGE SCALE GENOMIC DNA]</scope>
    <source>
        <strain evidence="7 8">K5</strain>
    </source>
</reference>
<dbReference type="KEGG" id="fer:FNB15_16510"/>
<dbReference type="InterPro" id="IPR028081">
    <property type="entry name" value="Leu-bd"/>
</dbReference>
<comment type="similarity">
    <text evidence="1">Belongs to the leucine-binding protein family.</text>
</comment>
<dbReference type="RefSeq" id="WP_144069759.1">
    <property type="nucleotide sequence ID" value="NZ_CP041636.1"/>
</dbReference>
<evidence type="ECO:0000259" key="6">
    <source>
        <dbReference type="Pfam" id="PF13458"/>
    </source>
</evidence>
<evidence type="ECO:0000256" key="4">
    <source>
        <dbReference type="ARBA" id="ARBA00022970"/>
    </source>
</evidence>
<dbReference type="InterPro" id="IPR000709">
    <property type="entry name" value="Leu_Ile_Val-bd"/>
</dbReference>
<dbReference type="Pfam" id="PF13458">
    <property type="entry name" value="Peripla_BP_6"/>
    <property type="match status" value="1"/>
</dbReference>
<dbReference type="Gene3D" id="3.40.50.2300">
    <property type="match status" value="2"/>
</dbReference>
<dbReference type="Proteomes" id="UP000317496">
    <property type="component" value="Chromosome"/>
</dbReference>
<keyword evidence="4" id="KW-0029">Amino-acid transport</keyword>
<proteinExistence type="inferred from homology"/>
<evidence type="ECO:0000313" key="8">
    <source>
        <dbReference type="Proteomes" id="UP000317496"/>
    </source>
</evidence>
<dbReference type="PANTHER" id="PTHR47151:SF2">
    <property type="entry name" value="AMINO ACID BINDING PROTEIN"/>
    <property type="match status" value="1"/>
</dbReference>
<evidence type="ECO:0000256" key="5">
    <source>
        <dbReference type="SAM" id="SignalP"/>
    </source>
</evidence>
<dbReference type="OrthoDB" id="9768386at2"/>
<keyword evidence="8" id="KW-1185">Reference proteome</keyword>
<evidence type="ECO:0000256" key="3">
    <source>
        <dbReference type="ARBA" id="ARBA00022729"/>
    </source>
</evidence>
<dbReference type="InterPro" id="IPR028082">
    <property type="entry name" value="Peripla_BP_I"/>
</dbReference>
<dbReference type="PANTHER" id="PTHR47151">
    <property type="entry name" value="LEU/ILE/VAL-BINDING ABC TRANSPORTER SUBUNIT"/>
    <property type="match status" value="1"/>
</dbReference>
<evidence type="ECO:0000256" key="2">
    <source>
        <dbReference type="ARBA" id="ARBA00022448"/>
    </source>
</evidence>
<feature type="chain" id="PRO_5021981393" evidence="5">
    <location>
        <begin position="24"/>
        <end position="366"/>
    </location>
</feature>
<accession>A0A516H4S9</accession>
<feature type="domain" description="Leucine-binding protein" evidence="6">
    <location>
        <begin position="24"/>
        <end position="360"/>
    </location>
</feature>
<dbReference type="CDD" id="cd06342">
    <property type="entry name" value="PBP1_ABC_LIVBP-like"/>
    <property type="match status" value="1"/>
</dbReference>
<dbReference type="AlphaFoldDB" id="A0A516H4S9"/>
<dbReference type="PRINTS" id="PR00337">
    <property type="entry name" value="LEUILEVALBP"/>
</dbReference>
<name>A0A516H4S9_9PROT</name>
<keyword evidence="2" id="KW-0813">Transport</keyword>
<organism evidence="7 8">
    <name type="scientific">Ferrovibrio terrae</name>
    <dbReference type="NCBI Taxonomy" id="2594003"/>
    <lineage>
        <taxon>Bacteria</taxon>
        <taxon>Pseudomonadati</taxon>
        <taxon>Pseudomonadota</taxon>
        <taxon>Alphaproteobacteria</taxon>
        <taxon>Rhodospirillales</taxon>
        <taxon>Rhodospirillaceae</taxon>
        <taxon>Ferrovibrio</taxon>
    </lineage>
</organism>
<dbReference type="GO" id="GO:0006865">
    <property type="term" value="P:amino acid transport"/>
    <property type="evidence" value="ECO:0007669"/>
    <property type="project" value="UniProtKB-KW"/>
</dbReference>
<gene>
    <name evidence="7" type="ORF">FNB15_16510</name>
</gene>